<feature type="compositionally biased region" description="Basic residues" evidence="1">
    <location>
        <begin position="1"/>
        <end position="10"/>
    </location>
</feature>
<evidence type="ECO:0000313" key="3">
    <source>
        <dbReference type="Proteomes" id="UP000218231"/>
    </source>
</evidence>
<dbReference type="Proteomes" id="UP000218231">
    <property type="component" value="Unassembled WGS sequence"/>
</dbReference>
<reference evidence="2 3" key="1">
    <citation type="journal article" date="2017" name="Curr. Biol.">
        <title>Genome architecture and evolution of a unichromosomal asexual nematode.</title>
        <authorList>
            <person name="Fradin H."/>
            <person name="Zegar C."/>
            <person name="Gutwein M."/>
            <person name="Lucas J."/>
            <person name="Kovtun M."/>
            <person name="Corcoran D."/>
            <person name="Baugh L.R."/>
            <person name="Kiontke K."/>
            <person name="Gunsalus K."/>
            <person name="Fitch D.H."/>
            <person name="Piano F."/>
        </authorList>
    </citation>
    <scope>NUCLEOTIDE SEQUENCE [LARGE SCALE GENOMIC DNA]</scope>
    <source>
        <strain evidence="2">PF1309</strain>
    </source>
</reference>
<sequence>MDETRRRLHRAMNLSRPHREQQHIARSPSVAPHQHRIEARRHHRRIAATQGIAARHLPHPAGTPQRRRNYPDAIEPMKRIPPVQPEPGADQRQRCCRNRIRRVLIHRDSASAGRSPADAARRESSRHCRTAPHRWRSSCRTPRSSRPRCPPLPQKRAPRAASPSRRPTHRCPATAPHCRRRTSVAGRLHRPPPPAHPRPASPPARPPTPPARTAAAPSSRRGSAHRPDRRGIRQTFPPPPHAPAPR</sequence>
<feature type="compositionally biased region" description="Basic residues" evidence="1">
    <location>
        <begin position="127"/>
        <end position="137"/>
    </location>
</feature>
<protein>
    <submittedName>
        <fullName evidence="2">Uncharacterized protein</fullName>
    </submittedName>
</protein>
<feature type="region of interest" description="Disordered" evidence="1">
    <location>
        <begin position="106"/>
        <end position="246"/>
    </location>
</feature>
<feature type="compositionally biased region" description="Pro residues" evidence="1">
    <location>
        <begin position="191"/>
        <end position="210"/>
    </location>
</feature>
<accession>A0A2A2K1V7</accession>
<comment type="caution">
    <text evidence="2">The sequence shown here is derived from an EMBL/GenBank/DDBJ whole genome shotgun (WGS) entry which is preliminary data.</text>
</comment>
<feature type="compositionally biased region" description="Low complexity" evidence="1">
    <location>
        <begin position="211"/>
        <end position="221"/>
    </location>
</feature>
<organism evidence="2 3">
    <name type="scientific">Diploscapter pachys</name>
    <dbReference type="NCBI Taxonomy" id="2018661"/>
    <lineage>
        <taxon>Eukaryota</taxon>
        <taxon>Metazoa</taxon>
        <taxon>Ecdysozoa</taxon>
        <taxon>Nematoda</taxon>
        <taxon>Chromadorea</taxon>
        <taxon>Rhabditida</taxon>
        <taxon>Rhabditina</taxon>
        <taxon>Rhabditomorpha</taxon>
        <taxon>Rhabditoidea</taxon>
        <taxon>Rhabditidae</taxon>
        <taxon>Diploscapter</taxon>
    </lineage>
</organism>
<keyword evidence="3" id="KW-1185">Reference proteome</keyword>
<feature type="compositionally biased region" description="Pro residues" evidence="1">
    <location>
        <begin position="236"/>
        <end position="246"/>
    </location>
</feature>
<dbReference type="EMBL" id="LIAE01009878">
    <property type="protein sequence ID" value="PAV67852.1"/>
    <property type="molecule type" value="Genomic_DNA"/>
</dbReference>
<proteinExistence type="predicted"/>
<dbReference type="AlphaFoldDB" id="A0A2A2K1V7"/>
<feature type="compositionally biased region" description="Basic residues" evidence="1">
    <location>
        <begin position="177"/>
        <end position="190"/>
    </location>
</feature>
<feature type="region of interest" description="Disordered" evidence="1">
    <location>
        <begin position="1"/>
        <end position="39"/>
    </location>
</feature>
<name>A0A2A2K1V7_9BILA</name>
<evidence type="ECO:0000256" key="1">
    <source>
        <dbReference type="SAM" id="MobiDB-lite"/>
    </source>
</evidence>
<gene>
    <name evidence="2" type="ORF">WR25_00934</name>
</gene>
<evidence type="ECO:0000313" key="2">
    <source>
        <dbReference type="EMBL" id="PAV67852.1"/>
    </source>
</evidence>